<dbReference type="Proteomes" id="UP001589797">
    <property type="component" value="Unassembled WGS sequence"/>
</dbReference>
<proteinExistence type="predicted"/>
<name>A0ABV6FQ97_9BACT</name>
<keyword evidence="2" id="KW-1185">Reference proteome</keyword>
<sequence>MKDLNKISVEQKELPSGNVQVKFFIEDEVRPMYGYLLTNEPKPVGEIILEIQERMLQRRMSMSGINPFSLKNPVKEDHNFYLYSA</sequence>
<reference evidence="1 2" key="1">
    <citation type="submission" date="2024-09" db="EMBL/GenBank/DDBJ databases">
        <authorList>
            <person name="Sun Q."/>
            <person name="Mori K."/>
        </authorList>
    </citation>
    <scope>NUCLEOTIDE SEQUENCE [LARGE SCALE GENOMIC DNA]</scope>
    <source>
        <strain evidence="1 2">CCM 7650</strain>
    </source>
</reference>
<accession>A0ABV6FQ97</accession>
<comment type="caution">
    <text evidence="1">The sequence shown here is derived from an EMBL/GenBank/DDBJ whole genome shotgun (WGS) entry which is preliminary data.</text>
</comment>
<protein>
    <submittedName>
        <fullName evidence="1">Uncharacterized protein</fullName>
    </submittedName>
</protein>
<organism evidence="1 2">
    <name type="scientific">Fontibacter flavus</name>
    <dbReference type="NCBI Taxonomy" id="654838"/>
    <lineage>
        <taxon>Bacteria</taxon>
        <taxon>Pseudomonadati</taxon>
        <taxon>Bacteroidota</taxon>
        <taxon>Cytophagia</taxon>
        <taxon>Cytophagales</taxon>
        <taxon>Cyclobacteriaceae</taxon>
        <taxon>Fontibacter</taxon>
    </lineage>
</organism>
<dbReference type="RefSeq" id="WP_382386246.1">
    <property type="nucleotide sequence ID" value="NZ_JBHLWI010000007.1"/>
</dbReference>
<evidence type="ECO:0000313" key="1">
    <source>
        <dbReference type="EMBL" id="MFC0261804.1"/>
    </source>
</evidence>
<evidence type="ECO:0000313" key="2">
    <source>
        <dbReference type="Proteomes" id="UP001589797"/>
    </source>
</evidence>
<gene>
    <name evidence="1" type="ORF">ACFFIP_03860</name>
</gene>
<dbReference type="EMBL" id="JBHLWI010000007">
    <property type="protein sequence ID" value="MFC0261804.1"/>
    <property type="molecule type" value="Genomic_DNA"/>
</dbReference>